<keyword evidence="9 12" id="KW-0067">ATP-binding</keyword>
<comment type="similarity">
    <text evidence="2 12">Belongs to the class-I aminoacyl-tRNA synthetase family.</text>
</comment>
<dbReference type="GO" id="GO:0005829">
    <property type="term" value="C:cytosol"/>
    <property type="evidence" value="ECO:0007669"/>
    <property type="project" value="TreeGrafter"/>
</dbReference>
<name>A0A1E5SY51_9BACT</name>
<reference evidence="14 15" key="1">
    <citation type="submission" date="2016-08" db="EMBL/GenBank/DDBJ databases">
        <title>Draft genome of Fabibacter sp. strain SK-8.</title>
        <authorList>
            <person name="Wong S.-K."/>
            <person name="Hamasaki K."/>
            <person name="Yoshizawa S."/>
        </authorList>
    </citation>
    <scope>NUCLEOTIDE SEQUENCE [LARGE SCALE GENOMIC DNA]</scope>
    <source>
        <strain evidence="14 15">SK-8</strain>
    </source>
</reference>
<evidence type="ECO:0000313" key="15">
    <source>
        <dbReference type="Proteomes" id="UP000095552"/>
    </source>
</evidence>
<dbReference type="Pfam" id="PF09190">
    <property type="entry name" value="DALR_2"/>
    <property type="match status" value="1"/>
</dbReference>
<dbReference type="RefSeq" id="WP_069835569.1">
    <property type="nucleotide sequence ID" value="NZ_MDGQ01000005.1"/>
</dbReference>
<sequence length="503" mass="56278">MSLYKQYPINVQNTLTSQKELFTPLSEGKVGMYVCGPTVYSDVHLGNVRTFLSFDIVFRYLTFLGYKVRYVRNITDVGHLVGDADEGEDKIAKKARLDQLEPMEVVQKYTNGFHDVMQLFNILPPSIEPTATGHIVEQIAFIQQIIENGYGYEVDGSVYFDVKKYNEDHPYGELSGRNVEEMISNTRELAGQDQKKNSLDFALWKKAEGGHLMKWPSPWGEGFPGWHLECSAMSTKYLGQDFDIHGGGMDLKFPHHEAEIAQNKGCNNHGGAKYWIHGNMLTVNGRKMAKSEGNGFTPEELLTGNHKLLERGYSAMTVRFFMLMSHYASTLDFSNEALQAAEKGYKRLMASVSLIDKLAEPGTGAIDKAKSDALKGGVEKAMMDLSDDFNTAKAIASLFDVSSKINIFYQNPSELAQIDKTTFEEAIELFKGIISEVLGLQNENDDAQDGKVLKGVIEVLIELRKQAKFAKNYELSDKIRDDLKAVGVQIKDEKGGEMSFTID</sequence>
<keyword evidence="6 12" id="KW-0479">Metal-binding</keyword>
<feature type="binding site" evidence="12">
    <location>
        <position position="35"/>
    </location>
    <ligand>
        <name>Zn(2+)</name>
        <dbReference type="ChEBI" id="CHEBI:29105"/>
    </ligand>
</feature>
<keyword evidence="11 12" id="KW-0030">Aminoacyl-tRNA synthetase</keyword>
<dbReference type="SUPFAM" id="SSF52374">
    <property type="entry name" value="Nucleotidylyl transferase"/>
    <property type="match status" value="1"/>
</dbReference>
<feature type="binding site" evidence="12">
    <location>
        <position position="259"/>
    </location>
    <ligand>
        <name>Zn(2+)</name>
        <dbReference type="ChEBI" id="CHEBI:29105"/>
    </ligand>
</feature>
<dbReference type="CDD" id="cd00672">
    <property type="entry name" value="CysRS_core"/>
    <property type="match status" value="1"/>
</dbReference>
<evidence type="ECO:0000256" key="10">
    <source>
        <dbReference type="ARBA" id="ARBA00022917"/>
    </source>
</evidence>
<protein>
    <recommendedName>
        <fullName evidence="12">Cysteine--tRNA ligase</fullName>
        <ecNumber evidence="12">6.1.1.16</ecNumber>
    </recommendedName>
    <alternativeName>
        <fullName evidence="12">Cysteinyl-tRNA synthetase</fullName>
        <shortName evidence="12">CysRS</shortName>
    </alternativeName>
</protein>
<dbReference type="AlphaFoldDB" id="A0A1E5SY51"/>
<evidence type="ECO:0000313" key="14">
    <source>
        <dbReference type="EMBL" id="OEK04064.1"/>
    </source>
</evidence>
<dbReference type="SUPFAM" id="SSF47323">
    <property type="entry name" value="Anticodon-binding domain of a subclass of class I aminoacyl-tRNA synthetases"/>
    <property type="match status" value="1"/>
</dbReference>
<dbReference type="InterPro" id="IPR009080">
    <property type="entry name" value="tRNAsynth_Ia_anticodon-bd"/>
</dbReference>
<dbReference type="GO" id="GO:0006423">
    <property type="term" value="P:cysteinyl-tRNA aminoacylation"/>
    <property type="evidence" value="ECO:0007669"/>
    <property type="project" value="UniProtKB-UniRule"/>
</dbReference>
<evidence type="ECO:0000259" key="13">
    <source>
        <dbReference type="SMART" id="SM00840"/>
    </source>
</evidence>
<evidence type="ECO:0000256" key="12">
    <source>
        <dbReference type="HAMAP-Rule" id="MF_00041"/>
    </source>
</evidence>
<feature type="short sequence motif" description="'HIGH' region" evidence="12">
    <location>
        <begin position="37"/>
        <end position="47"/>
    </location>
</feature>
<comment type="subcellular location">
    <subcellularLocation>
        <location evidence="1 12">Cytoplasm</location>
    </subcellularLocation>
</comment>
<keyword evidence="7 12" id="KW-0547">Nucleotide-binding</keyword>
<gene>
    <name evidence="12" type="primary">cysS</name>
    <name evidence="14" type="ORF">BFP71_11265</name>
</gene>
<dbReference type="PRINTS" id="PR00983">
    <property type="entry name" value="TRNASYNTHCYS"/>
</dbReference>
<keyword evidence="8 12" id="KW-0862">Zinc</keyword>
<evidence type="ECO:0000256" key="2">
    <source>
        <dbReference type="ARBA" id="ARBA00005594"/>
    </source>
</evidence>
<evidence type="ECO:0000256" key="7">
    <source>
        <dbReference type="ARBA" id="ARBA00022741"/>
    </source>
</evidence>
<feature type="binding site" evidence="12">
    <location>
        <position position="290"/>
    </location>
    <ligand>
        <name>ATP</name>
        <dbReference type="ChEBI" id="CHEBI:30616"/>
    </ligand>
</feature>
<evidence type="ECO:0000256" key="8">
    <source>
        <dbReference type="ARBA" id="ARBA00022833"/>
    </source>
</evidence>
<comment type="caution">
    <text evidence="14">The sequence shown here is derived from an EMBL/GenBank/DDBJ whole genome shotgun (WGS) entry which is preliminary data.</text>
</comment>
<dbReference type="Proteomes" id="UP000095552">
    <property type="component" value="Unassembled WGS sequence"/>
</dbReference>
<dbReference type="Gene3D" id="3.40.50.620">
    <property type="entry name" value="HUPs"/>
    <property type="match status" value="1"/>
</dbReference>
<dbReference type="EC" id="6.1.1.16" evidence="12"/>
<dbReference type="InterPro" id="IPR014729">
    <property type="entry name" value="Rossmann-like_a/b/a_fold"/>
</dbReference>
<dbReference type="STRING" id="1563681.BFP71_11265"/>
<evidence type="ECO:0000256" key="5">
    <source>
        <dbReference type="ARBA" id="ARBA00022598"/>
    </source>
</evidence>
<dbReference type="HAMAP" id="MF_00041">
    <property type="entry name" value="Cys_tRNA_synth"/>
    <property type="match status" value="1"/>
</dbReference>
<keyword evidence="4 12" id="KW-0963">Cytoplasm</keyword>
<dbReference type="GO" id="GO:0008270">
    <property type="term" value="F:zinc ion binding"/>
    <property type="evidence" value="ECO:0007669"/>
    <property type="project" value="UniProtKB-UniRule"/>
</dbReference>
<feature type="short sequence motif" description="'KMSKS' region" evidence="12">
    <location>
        <begin position="287"/>
        <end position="291"/>
    </location>
</feature>
<dbReference type="InterPro" id="IPR015273">
    <property type="entry name" value="Cys-tRNA-synt_Ia_DALR"/>
</dbReference>
<feature type="binding site" evidence="12">
    <location>
        <position position="230"/>
    </location>
    <ligand>
        <name>Zn(2+)</name>
        <dbReference type="ChEBI" id="CHEBI:29105"/>
    </ligand>
</feature>
<dbReference type="GO" id="GO:0004817">
    <property type="term" value="F:cysteine-tRNA ligase activity"/>
    <property type="evidence" value="ECO:0007669"/>
    <property type="project" value="UniProtKB-UniRule"/>
</dbReference>
<dbReference type="Gene3D" id="1.20.120.1910">
    <property type="entry name" value="Cysteine-tRNA ligase, C-terminal anti-codon recognition domain"/>
    <property type="match status" value="1"/>
</dbReference>
<evidence type="ECO:0000256" key="1">
    <source>
        <dbReference type="ARBA" id="ARBA00004496"/>
    </source>
</evidence>
<dbReference type="NCBIfam" id="TIGR00435">
    <property type="entry name" value="cysS"/>
    <property type="match status" value="1"/>
</dbReference>
<dbReference type="EMBL" id="MDGQ01000005">
    <property type="protein sequence ID" value="OEK04064.1"/>
    <property type="molecule type" value="Genomic_DNA"/>
</dbReference>
<evidence type="ECO:0000256" key="3">
    <source>
        <dbReference type="ARBA" id="ARBA00011245"/>
    </source>
</evidence>
<proteinExistence type="inferred from homology"/>
<evidence type="ECO:0000256" key="9">
    <source>
        <dbReference type="ARBA" id="ARBA00022840"/>
    </source>
</evidence>
<accession>A0A1E5SY51</accession>
<keyword evidence="5 12" id="KW-0436">Ligase</keyword>
<comment type="catalytic activity">
    <reaction evidence="12">
        <text>tRNA(Cys) + L-cysteine + ATP = L-cysteinyl-tRNA(Cys) + AMP + diphosphate</text>
        <dbReference type="Rhea" id="RHEA:17773"/>
        <dbReference type="Rhea" id="RHEA-COMP:9661"/>
        <dbReference type="Rhea" id="RHEA-COMP:9679"/>
        <dbReference type="ChEBI" id="CHEBI:30616"/>
        <dbReference type="ChEBI" id="CHEBI:33019"/>
        <dbReference type="ChEBI" id="CHEBI:35235"/>
        <dbReference type="ChEBI" id="CHEBI:78442"/>
        <dbReference type="ChEBI" id="CHEBI:78517"/>
        <dbReference type="ChEBI" id="CHEBI:456215"/>
        <dbReference type="EC" id="6.1.1.16"/>
    </reaction>
</comment>
<comment type="cofactor">
    <cofactor evidence="12">
        <name>Zn(2+)</name>
        <dbReference type="ChEBI" id="CHEBI:29105"/>
    </cofactor>
    <text evidence="12">Binds 1 zinc ion per subunit.</text>
</comment>
<feature type="binding site" evidence="12">
    <location>
        <position position="255"/>
    </location>
    <ligand>
        <name>Zn(2+)</name>
        <dbReference type="ChEBI" id="CHEBI:29105"/>
    </ligand>
</feature>
<dbReference type="PANTHER" id="PTHR10890:SF3">
    <property type="entry name" value="CYSTEINE--TRNA LIGASE, CYTOPLASMIC"/>
    <property type="match status" value="1"/>
</dbReference>
<dbReference type="InterPro" id="IPR024909">
    <property type="entry name" value="Cys-tRNA/MSH_ligase"/>
</dbReference>
<evidence type="ECO:0000256" key="4">
    <source>
        <dbReference type="ARBA" id="ARBA00022490"/>
    </source>
</evidence>
<dbReference type="GO" id="GO:0005524">
    <property type="term" value="F:ATP binding"/>
    <property type="evidence" value="ECO:0007669"/>
    <property type="project" value="UniProtKB-UniRule"/>
</dbReference>
<evidence type="ECO:0000256" key="11">
    <source>
        <dbReference type="ARBA" id="ARBA00023146"/>
    </source>
</evidence>
<feature type="domain" description="Cysteinyl-tRNA synthetase class Ia DALR" evidence="13">
    <location>
        <begin position="380"/>
        <end position="449"/>
    </location>
</feature>
<dbReference type="Pfam" id="PF01406">
    <property type="entry name" value="tRNA-synt_1e"/>
    <property type="match status" value="1"/>
</dbReference>
<dbReference type="PANTHER" id="PTHR10890">
    <property type="entry name" value="CYSTEINYL-TRNA SYNTHETASE"/>
    <property type="match status" value="1"/>
</dbReference>
<dbReference type="OrthoDB" id="9815130at2"/>
<dbReference type="InterPro" id="IPR015803">
    <property type="entry name" value="Cys-tRNA-ligase"/>
</dbReference>
<comment type="subunit">
    <text evidence="3 12">Monomer.</text>
</comment>
<dbReference type="SMART" id="SM00840">
    <property type="entry name" value="DALR_2"/>
    <property type="match status" value="1"/>
</dbReference>
<keyword evidence="15" id="KW-1185">Reference proteome</keyword>
<organism evidence="14 15">
    <name type="scientific">Roseivirga misakiensis</name>
    <dbReference type="NCBI Taxonomy" id="1563681"/>
    <lineage>
        <taxon>Bacteria</taxon>
        <taxon>Pseudomonadati</taxon>
        <taxon>Bacteroidota</taxon>
        <taxon>Cytophagia</taxon>
        <taxon>Cytophagales</taxon>
        <taxon>Roseivirgaceae</taxon>
        <taxon>Roseivirga</taxon>
    </lineage>
</organism>
<dbReference type="InterPro" id="IPR032678">
    <property type="entry name" value="tRNA-synt_1_cat_dom"/>
</dbReference>
<evidence type="ECO:0000256" key="6">
    <source>
        <dbReference type="ARBA" id="ARBA00022723"/>
    </source>
</evidence>
<keyword evidence="10 12" id="KW-0648">Protein biosynthesis</keyword>